<evidence type="ECO:0000313" key="2">
    <source>
        <dbReference type="Ensembl" id="ENSXMAP00000023095.1"/>
    </source>
</evidence>
<dbReference type="AlphaFoldDB" id="A0A3B5PW31"/>
<dbReference type="GO" id="GO:0005634">
    <property type="term" value="C:nucleus"/>
    <property type="evidence" value="ECO:0007669"/>
    <property type="project" value="TreeGrafter"/>
</dbReference>
<protein>
    <recommendedName>
        <fullName evidence="1">TLDc domain-containing protein</fullName>
    </recommendedName>
</protein>
<reference evidence="2" key="3">
    <citation type="submission" date="2025-08" db="UniProtKB">
        <authorList>
            <consortium name="Ensembl"/>
        </authorList>
    </citation>
    <scope>IDENTIFICATION</scope>
    <source>
        <strain evidence="2">JP 163 A</strain>
    </source>
</reference>
<evidence type="ECO:0000259" key="1">
    <source>
        <dbReference type="PROSITE" id="PS51886"/>
    </source>
</evidence>
<dbReference type="PROSITE" id="PS51886">
    <property type="entry name" value="TLDC"/>
    <property type="match status" value="1"/>
</dbReference>
<dbReference type="GO" id="GO:0006979">
    <property type="term" value="P:response to oxidative stress"/>
    <property type="evidence" value="ECO:0007669"/>
    <property type="project" value="TreeGrafter"/>
</dbReference>
<proteinExistence type="predicted"/>
<dbReference type="Ensembl" id="ENSXMAT00000026845.1">
    <property type="protein sequence ID" value="ENSXMAP00000023095.1"/>
    <property type="gene ID" value="ENSXMAG00000021312.1"/>
</dbReference>
<reference evidence="3" key="2">
    <citation type="journal article" date="2013" name="Nat. Genet.">
        <title>The genome of the platyfish, Xiphophorus maculatus, provides insights into evolutionary adaptation and several complex traits.</title>
        <authorList>
            <person name="Schartl M."/>
            <person name="Walter R.B."/>
            <person name="Shen Y."/>
            <person name="Garcia T."/>
            <person name="Catchen J."/>
            <person name="Amores A."/>
            <person name="Braasch I."/>
            <person name="Chalopin D."/>
            <person name="Volff J.N."/>
            <person name="Lesch K.P."/>
            <person name="Bisazza A."/>
            <person name="Minx P."/>
            <person name="Hillier L."/>
            <person name="Wilson R.K."/>
            <person name="Fuerstenberg S."/>
            <person name="Boore J."/>
            <person name="Searle S."/>
            <person name="Postlethwait J.H."/>
            <person name="Warren W.C."/>
        </authorList>
    </citation>
    <scope>NUCLEOTIDE SEQUENCE [LARGE SCALE GENOMIC DNA]</scope>
    <source>
        <strain evidence="3">JP 163 A</strain>
    </source>
</reference>
<dbReference type="GeneTree" id="ENSGT00940000155141"/>
<dbReference type="OMA" id="KYGTATH"/>
<dbReference type="InterPro" id="IPR006571">
    <property type="entry name" value="TLDc_dom"/>
</dbReference>
<reference evidence="3" key="1">
    <citation type="submission" date="2012-01" db="EMBL/GenBank/DDBJ databases">
        <authorList>
            <person name="Walter R."/>
            <person name="Schartl M."/>
            <person name="Warren W."/>
        </authorList>
    </citation>
    <scope>NUCLEOTIDE SEQUENCE [LARGE SCALE GENOMIC DNA]</scope>
    <source>
        <strain evidence="3">JP 163 A</strain>
    </source>
</reference>
<organism evidence="2 3">
    <name type="scientific">Xiphophorus maculatus</name>
    <name type="common">Southern platyfish</name>
    <name type="synonym">Platypoecilus maculatus</name>
    <dbReference type="NCBI Taxonomy" id="8083"/>
    <lineage>
        <taxon>Eukaryota</taxon>
        <taxon>Metazoa</taxon>
        <taxon>Chordata</taxon>
        <taxon>Craniata</taxon>
        <taxon>Vertebrata</taxon>
        <taxon>Euteleostomi</taxon>
        <taxon>Actinopterygii</taxon>
        <taxon>Neopterygii</taxon>
        <taxon>Teleostei</taxon>
        <taxon>Neoteleostei</taxon>
        <taxon>Acanthomorphata</taxon>
        <taxon>Ovalentaria</taxon>
        <taxon>Atherinomorphae</taxon>
        <taxon>Cyprinodontiformes</taxon>
        <taxon>Poeciliidae</taxon>
        <taxon>Poeciliinae</taxon>
        <taxon>Xiphophorus</taxon>
    </lineage>
</organism>
<sequence length="224" mass="24713">MSREIRTLGHPKLHFIFSNLLHPCASLLRIITAAESKRSLSLYSSVQSELESDEGRPQVRHPRALSHQKLMISPQLASHMPPKTQGYPWQLVYSTSIHGTSLQTLYSSANLDSPVLLVVKDMFTKVFGAFCSDPFSHFGPDFQVEGWGKNSYSVSGSREPLQIGGGGGGFALWLDADLCCGASFSFPTFHNAPLSTHEDFTVLDIEVWTVQGLNGSVKQTRFLL</sequence>
<dbReference type="Pfam" id="PF07534">
    <property type="entry name" value="TLD"/>
    <property type="match status" value="2"/>
</dbReference>
<reference evidence="2" key="4">
    <citation type="submission" date="2025-09" db="UniProtKB">
        <authorList>
            <consortium name="Ensembl"/>
        </authorList>
    </citation>
    <scope>IDENTIFICATION</scope>
    <source>
        <strain evidence="2">JP 163 A</strain>
    </source>
</reference>
<dbReference type="InParanoid" id="A0A3B5PW31"/>
<evidence type="ECO:0000313" key="3">
    <source>
        <dbReference type="Proteomes" id="UP000002852"/>
    </source>
</evidence>
<accession>A0A3B5PW31</accession>
<keyword evidence="3" id="KW-1185">Reference proteome</keyword>
<dbReference type="Proteomes" id="UP000002852">
    <property type="component" value="Unassembled WGS sequence"/>
</dbReference>
<dbReference type="PANTHER" id="PTHR23354:SF68">
    <property type="entry name" value="NUCLEAR RECEPTOR COACTIVATOR 7"/>
    <property type="match status" value="1"/>
</dbReference>
<feature type="domain" description="TLDc" evidence="1">
    <location>
        <begin position="69"/>
        <end position="211"/>
    </location>
</feature>
<dbReference type="SMART" id="SM00584">
    <property type="entry name" value="TLDc"/>
    <property type="match status" value="1"/>
</dbReference>
<name>A0A3B5PW31_XIPMA</name>
<dbReference type="PANTHER" id="PTHR23354">
    <property type="entry name" value="NUCLEOLAR PROTEIN 7/ESTROGEN RECEPTOR COACTIVATOR-RELATED"/>
    <property type="match status" value="1"/>
</dbReference>
<dbReference type="GO" id="GO:0006357">
    <property type="term" value="P:regulation of transcription by RNA polymerase II"/>
    <property type="evidence" value="ECO:0007669"/>
    <property type="project" value="TreeGrafter"/>
</dbReference>